<dbReference type="EMBL" id="AP023321">
    <property type="protein sequence ID" value="BCI59380.1"/>
    <property type="molecule type" value="Genomic_DNA"/>
</dbReference>
<gene>
    <name evidence="1" type="ORF">C12CBH8_00190</name>
</gene>
<evidence type="ECO:0000313" key="1">
    <source>
        <dbReference type="EMBL" id="BCI59380.1"/>
    </source>
</evidence>
<dbReference type="AlphaFoldDB" id="A0A7I8CY37"/>
<organism evidence="1 2">
    <name type="scientific">Solibaculum mannosilyticum</name>
    <dbReference type="NCBI Taxonomy" id="2780922"/>
    <lineage>
        <taxon>Bacteria</taxon>
        <taxon>Bacillati</taxon>
        <taxon>Bacillota</taxon>
        <taxon>Clostridia</taxon>
        <taxon>Eubacteriales</taxon>
        <taxon>Oscillospiraceae</taxon>
        <taxon>Solibaculum</taxon>
    </lineage>
</organism>
<protein>
    <submittedName>
        <fullName evidence="1">Uncharacterized protein</fullName>
    </submittedName>
</protein>
<keyword evidence="2" id="KW-1185">Reference proteome</keyword>
<dbReference type="Proteomes" id="UP000593890">
    <property type="component" value="Chromosome"/>
</dbReference>
<dbReference type="RefSeq" id="WP_215533304.1">
    <property type="nucleotide sequence ID" value="NZ_AP023321.1"/>
</dbReference>
<dbReference type="KEGG" id="sman:C12CBH8_00190"/>
<reference evidence="2" key="1">
    <citation type="submission" date="2020-07" db="EMBL/GenBank/DDBJ databases">
        <title>Complete genome sequencing of Clostridia bacterium strain 12CBH8.</title>
        <authorList>
            <person name="Sakamoto M."/>
            <person name="Murakami T."/>
            <person name="Mori H."/>
        </authorList>
    </citation>
    <scope>NUCLEOTIDE SEQUENCE [LARGE SCALE GENOMIC DNA]</scope>
    <source>
        <strain evidence="2">12CBH8</strain>
    </source>
</reference>
<name>A0A7I8CY37_9FIRM</name>
<evidence type="ECO:0000313" key="2">
    <source>
        <dbReference type="Proteomes" id="UP000593890"/>
    </source>
</evidence>
<sequence length="105" mass="12229">MICTFFGHHDCPPAVIPKLKAVLEDLIIHYSVEQFYVGNHGYFDFYVQSILKDLSSQYPQIHYFIVLAYVPNENIQFSETDFSHMIFPITICNAPPKLAILYRNK</sequence>
<proteinExistence type="predicted"/>
<accession>A0A7I8CY37</accession>